<dbReference type="Gene3D" id="1.10.472.80">
    <property type="entry name" value="Ypt/Rab-GAP domain of gyp1p, domain 3"/>
    <property type="match status" value="1"/>
</dbReference>
<dbReference type="InterPro" id="IPR035969">
    <property type="entry name" value="Rab-GAP_TBC_sf"/>
</dbReference>
<dbReference type="Pfam" id="PF00566">
    <property type="entry name" value="RabGAP-TBC"/>
    <property type="match status" value="1"/>
</dbReference>
<dbReference type="OrthoDB" id="294251at2759"/>
<feature type="domain" description="Rab-GAP TBC" evidence="2">
    <location>
        <begin position="96"/>
        <end position="408"/>
    </location>
</feature>
<dbReference type="GO" id="GO:0031267">
    <property type="term" value="F:small GTPase binding"/>
    <property type="evidence" value="ECO:0007669"/>
    <property type="project" value="TreeGrafter"/>
</dbReference>
<dbReference type="Gene3D" id="1.10.8.270">
    <property type="entry name" value="putative rabgap domain of human tbc1 domain family member 14 like domains"/>
    <property type="match status" value="1"/>
</dbReference>
<evidence type="ECO:0000259" key="2">
    <source>
        <dbReference type="PROSITE" id="PS50086"/>
    </source>
</evidence>
<dbReference type="SUPFAM" id="SSF47923">
    <property type="entry name" value="Ypt/Rab-GAP domain of gyp1p"/>
    <property type="match status" value="2"/>
</dbReference>
<reference evidence="4" key="1">
    <citation type="submission" date="2015-09" db="EMBL/GenBank/DDBJ databases">
        <authorList>
            <consortium name="Pathogen Informatics"/>
        </authorList>
    </citation>
    <scope>NUCLEOTIDE SEQUENCE [LARGE SCALE GENOMIC DNA]</scope>
    <source>
        <strain evidence="4">Lake Konstanz</strain>
    </source>
</reference>
<gene>
    <name evidence="3" type="ORF">BSAL_33805</name>
</gene>
<protein>
    <recommendedName>
        <fullName evidence="2">Rab-GAP TBC domain-containing protein</fullName>
    </recommendedName>
</protein>
<dbReference type="VEuPathDB" id="TriTrypDB:BSAL_33805"/>
<feature type="region of interest" description="Disordered" evidence="1">
    <location>
        <begin position="135"/>
        <end position="167"/>
    </location>
</feature>
<dbReference type="AlphaFoldDB" id="A0A0S4JJU9"/>
<dbReference type="SMART" id="SM00164">
    <property type="entry name" value="TBC"/>
    <property type="match status" value="1"/>
</dbReference>
<dbReference type="Gene3D" id="1.10.10.750">
    <property type="entry name" value="Ypt/Rab-GAP domain of gyp1p, domain 1"/>
    <property type="match status" value="1"/>
</dbReference>
<sequence>MINLSSMSAEDISAMSGRICAPGIPPKSKDEARRHIEMIRQLMDHERALIEAEAKDTRERREQNERCLKHWHEVVLPDVENQLFSKATAQLWARHGIPRELCGDVWLHVIGNERHIDGRLFELCVTKSRERERAGAIVHAPSSTDAHSHDASRGAAVSSARAMREEDPTFFSPKLSKLESMMQIAVDLPRTIISRSSAAVPQSPRSTSSASSSPRGSPIQSPRGGRHSEERATQQGCSPLTTTASNPSFSVGDTTGVSSSPSSGAGLASSDMLISSMCDDILIARVRKALFAYVEYRPDIGYVQGMSYLAAMLLLHVPDDKAAFVALANLLNKGHFRFFYSVHHQGMGVYISAFDGCLQRCLPELHTNFTVIGVNPQMYVIDWWMSLFSRALPYETAARCWDLYLLDEAYLFRISIAILVYFSPHIHEESALDEVMVFLSKVQRQHVDERRFFAIVDDDQQCGGSLSMMRDILRGWLTEVPPEDEVVEL</sequence>
<feature type="compositionally biased region" description="Low complexity" evidence="1">
    <location>
        <begin position="203"/>
        <end position="223"/>
    </location>
</feature>
<evidence type="ECO:0000313" key="3">
    <source>
        <dbReference type="EMBL" id="CUG91735.1"/>
    </source>
</evidence>
<feature type="region of interest" description="Disordered" evidence="1">
    <location>
        <begin position="195"/>
        <end position="264"/>
    </location>
</feature>
<keyword evidence="4" id="KW-1185">Reference proteome</keyword>
<feature type="compositionally biased region" description="Low complexity" evidence="1">
    <location>
        <begin position="248"/>
        <end position="264"/>
    </location>
</feature>
<dbReference type="PANTHER" id="PTHR47219">
    <property type="entry name" value="RAB GTPASE-ACTIVATING PROTEIN 1-LIKE"/>
    <property type="match status" value="1"/>
</dbReference>
<dbReference type="Proteomes" id="UP000051952">
    <property type="component" value="Unassembled WGS sequence"/>
</dbReference>
<dbReference type="GO" id="GO:0005096">
    <property type="term" value="F:GTPase activator activity"/>
    <property type="evidence" value="ECO:0007669"/>
    <property type="project" value="TreeGrafter"/>
</dbReference>
<feature type="compositionally biased region" description="Polar residues" evidence="1">
    <location>
        <begin position="233"/>
        <end position="247"/>
    </location>
</feature>
<dbReference type="InterPro" id="IPR000195">
    <property type="entry name" value="Rab-GAP-TBC_dom"/>
</dbReference>
<dbReference type="PROSITE" id="PS50086">
    <property type="entry name" value="TBC_RABGAP"/>
    <property type="match status" value="1"/>
</dbReference>
<evidence type="ECO:0000256" key="1">
    <source>
        <dbReference type="SAM" id="MobiDB-lite"/>
    </source>
</evidence>
<dbReference type="EMBL" id="CYKH01001964">
    <property type="protein sequence ID" value="CUG91735.1"/>
    <property type="molecule type" value="Genomic_DNA"/>
</dbReference>
<name>A0A0S4JJU9_BODSA</name>
<dbReference type="InterPro" id="IPR050302">
    <property type="entry name" value="Rab_GAP_TBC_domain"/>
</dbReference>
<organism evidence="3 4">
    <name type="scientific">Bodo saltans</name>
    <name type="common">Flagellated protozoan</name>
    <dbReference type="NCBI Taxonomy" id="75058"/>
    <lineage>
        <taxon>Eukaryota</taxon>
        <taxon>Discoba</taxon>
        <taxon>Euglenozoa</taxon>
        <taxon>Kinetoplastea</taxon>
        <taxon>Metakinetoplastina</taxon>
        <taxon>Eubodonida</taxon>
        <taxon>Bodonidae</taxon>
        <taxon>Bodo</taxon>
    </lineage>
</organism>
<dbReference type="OMA" id="NERHIDG"/>
<accession>A0A0S4JJU9</accession>
<proteinExistence type="predicted"/>
<evidence type="ECO:0000313" key="4">
    <source>
        <dbReference type="Proteomes" id="UP000051952"/>
    </source>
</evidence>
<dbReference type="PANTHER" id="PTHR47219:SF9">
    <property type="entry name" value="GTPASE ACTIVATING PROTEIN AND CENTROSOME-ASSOCIATED, ISOFORM B"/>
    <property type="match status" value="1"/>
</dbReference>